<dbReference type="EMBL" id="GBRH01228653">
    <property type="protein sequence ID" value="JAD69242.1"/>
    <property type="molecule type" value="Transcribed_RNA"/>
</dbReference>
<sequence length="28" mass="3371">MLSLRTQKHLINETNTRYCGQQCLMFIK</sequence>
<dbReference type="AlphaFoldDB" id="A0A0A9CCL0"/>
<reference evidence="1" key="2">
    <citation type="journal article" date="2015" name="Data Brief">
        <title>Shoot transcriptome of the giant reed, Arundo donax.</title>
        <authorList>
            <person name="Barrero R.A."/>
            <person name="Guerrero F.D."/>
            <person name="Moolhuijzen P."/>
            <person name="Goolsby J.A."/>
            <person name="Tidwell J."/>
            <person name="Bellgard S.E."/>
            <person name="Bellgard M.I."/>
        </authorList>
    </citation>
    <scope>NUCLEOTIDE SEQUENCE</scope>
    <source>
        <tissue evidence="1">Shoot tissue taken approximately 20 cm above the soil surface</tissue>
    </source>
</reference>
<reference evidence="1" key="1">
    <citation type="submission" date="2014-09" db="EMBL/GenBank/DDBJ databases">
        <authorList>
            <person name="Magalhaes I.L.F."/>
            <person name="Oliveira U."/>
            <person name="Santos F.R."/>
            <person name="Vidigal T.H.D.A."/>
            <person name="Brescovit A.D."/>
            <person name="Santos A.J."/>
        </authorList>
    </citation>
    <scope>NUCLEOTIDE SEQUENCE</scope>
    <source>
        <tissue evidence="1">Shoot tissue taken approximately 20 cm above the soil surface</tissue>
    </source>
</reference>
<name>A0A0A9CCL0_ARUDO</name>
<organism evidence="1">
    <name type="scientific">Arundo donax</name>
    <name type="common">Giant reed</name>
    <name type="synonym">Donax arundinaceus</name>
    <dbReference type="NCBI Taxonomy" id="35708"/>
    <lineage>
        <taxon>Eukaryota</taxon>
        <taxon>Viridiplantae</taxon>
        <taxon>Streptophyta</taxon>
        <taxon>Embryophyta</taxon>
        <taxon>Tracheophyta</taxon>
        <taxon>Spermatophyta</taxon>
        <taxon>Magnoliopsida</taxon>
        <taxon>Liliopsida</taxon>
        <taxon>Poales</taxon>
        <taxon>Poaceae</taxon>
        <taxon>PACMAD clade</taxon>
        <taxon>Arundinoideae</taxon>
        <taxon>Arundineae</taxon>
        <taxon>Arundo</taxon>
    </lineage>
</organism>
<evidence type="ECO:0000313" key="1">
    <source>
        <dbReference type="EMBL" id="JAD69242.1"/>
    </source>
</evidence>
<proteinExistence type="predicted"/>
<accession>A0A0A9CCL0</accession>
<protein>
    <submittedName>
        <fullName evidence="1">Uncharacterized protein</fullName>
    </submittedName>
</protein>